<accession>A0ABN9TYW7</accession>
<feature type="signal peptide" evidence="2">
    <location>
        <begin position="1"/>
        <end position="19"/>
    </location>
</feature>
<gene>
    <name evidence="3" type="ORF">PCOR1329_LOCUS42846</name>
</gene>
<sequence length="266" mass="28115">MLAVLALPALLLPLPAAGGRAPAAGLARRGAASPGRRRSDVCTFALGEGHRGAVLEEALHGAVPGGVDARAPPVLGGPHGSRGGGACTHPLLPGPGPSGSQQPRMRRALLAILGRRAEEARTKPSDAREKWTSERRQAWDRPRPIFWAPARGAESCRGCGGRLPAMSALRSLLYDRGAGSLRVLDQLRLPTEKVYIDVKTSEDAWRVIREMNIRGAPLIAIVAALGIAVDAGRQSFATDDEADSRKAACTFLSKTWSICAPRVLQP</sequence>
<dbReference type="PANTHER" id="PTHR43475:SF1">
    <property type="entry name" value="METHYLTHIORIBOSE-1-PHOSPHATE ISOMERASE"/>
    <property type="match status" value="1"/>
</dbReference>
<feature type="compositionally biased region" description="Gly residues" evidence="1">
    <location>
        <begin position="77"/>
        <end position="86"/>
    </location>
</feature>
<organism evidence="3 4">
    <name type="scientific">Prorocentrum cordatum</name>
    <dbReference type="NCBI Taxonomy" id="2364126"/>
    <lineage>
        <taxon>Eukaryota</taxon>
        <taxon>Sar</taxon>
        <taxon>Alveolata</taxon>
        <taxon>Dinophyceae</taxon>
        <taxon>Prorocentrales</taxon>
        <taxon>Prorocentraceae</taxon>
        <taxon>Prorocentrum</taxon>
    </lineage>
</organism>
<feature type="chain" id="PRO_5046532431" evidence="2">
    <location>
        <begin position="20"/>
        <end position="266"/>
    </location>
</feature>
<reference evidence="3" key="1">
    <citation type="submission" date="2023-10" db="EMBL/GenBank/DDBJ databases">
        <authorList>
            <person name="Chen Y."/>
            <person name="Shah S."/>
            <person name="Dougan E. K."/>
            <person name="Thang M."/>
            <person name="Chan C."/>
        </authorList>
    </citation>
    <scope>NUCLEOTIDE SEQUENCE [LARGE SCALE GENOMIC DNA]</scope>
</reference>
<feature type="region of interest" description="Disordered" evidence="1">
    <location>
        <begin position="69"/>
        <end position="103"/>
    </location>
</feature>
<keyword evidence="4" id="KW-1185">Reference proteome</keyword>
<evidence type="ECO:0000256" key="2">
    <source>
        <dbReference type="SAM" id="SignalP"/>
    </source>
</evidence>
<dbReference type="EMBL" id="CAUYUJ010015149">
    <property type="protein sequence ID" value="CAK0850430.1"/>
    <property type="molecule type" value="Genomic_DNA"/>
</dbReference>
<dbReference type="Gene3D" id="1.20.120.420">
    <property type="entry name" value="translation initiation factor eif-2b, domain 1"/>
    <property type="match status" value="1"/>
</dbReference>
<protein>
    <submittedName>
        <fullName evidence="3">Uncharacterized protein</fullName>
    </submittedName>
</protein>
<evidence type="ECO:0000313" key="3">
    <source>
        <dbReference type="EMBL" id="CAK0850430.1"/>
    </source>
</evidence>
<dbReference type="PANTHER" id="PTHR43475">
    <property type="entry name" value="METHYLTHIORIBOSE-1-PHOSPHATE ISOMERASE"/>
    <property type="match status" value="1"/>
</dbReference>
<evidence type="ECO:0000256" key="1">
    <source>
        <dbReference type="SAM" id="MobiDB-lite"/>
    </source>
</evidence>
<dbReference type="SUPFAM" id="SSF100950">
    <property type="entry name" value="NagB/RpiA/CoA transferase-like"/>
    <property type="match status" value="1"/>
</dbReference>
<dbReference type="InterPro" id="IPR027363">
    <property type="entry name" value="M1Pi_N"/>
</dbReference>
<evidence type="ECO:0000313" key="4">
    <source>
        <dbReference type="Proteomes" id="UP001189429"/>
    </source>
</evidence>
<dbReference type="Proteomes" id="UP001189429">
    <property type="component" value="Unassembled WGS sequence"/>
</dbReference>
<name>A0ABN9TYW7_9DINO</name>
<keyword evidence="2" id="KW-0732">Signal</keyword>
<proteinExistence type="predicted"/>
<dbReference type="InterPro" id="IPR037171">
    <property type="entry name" value="NagB/RpiA_transferase-like"/>
</dbReference>
<comment type="caution">
    <text evidence="3">The sequence shown here is derived from an EMBL/GenBank/DDBJ whole genome shotgun (WGS) entry which is preliminary data.</text>
</comment>